<dbReference type="SUPFAM" id="SSF57850">
    <property type="entry name" value="RING/U-box"/>
    <property type="match status" value="1"/>
</dbReference>
<dbReference type="InterPro" id="IPR013083">
    <property type="entry name" value="Znf_RING/FYVE/PHD"/>
</dbReference>
<dbReference type="InParanoid" id="A0A6P7LSU8"/>
<keyword evidence="15" id="KW-0812">Transmembrane</keyword>
<keyword evidence="7" id="KW-0862">Zinc</keyword>
<dbReference type="Pfam" id="PF13920">
    <property type="entry name" value="zf-C3HC4_3"/>
    <property type="match status" value="1"/>
</dbReference>
<evidence type="ECO:0000256" key="4">
    <source>
        <dbReference type="ARBA" id="ARBA00022771"/>
    </source>
</evidence>
<dbReference type="GeneID" id="114849788"/>
<dbReference type="Proteomes" id="UP000515150">
    <property type="component" value="Chromosome 24"/>
</dbReference>
<dbReference type="GO" id="GO:0008270">
    <property type="term" value="F:zinc ion binding"/>
    <property type="evidence" value="ECO:0007669"/>
    <property type="project" value="UniProtKB-KW"/>
</dbReference>
<evidence type="ECO:0000256" key="9">
    <source>
        <dbReference type="ARBA" id="ARBA00023306"/>
    </source>
</evidence>
<accession>A0A6P7LSU8</accession>
<reference evidence="18" key="1">
    <citation type="submission" date="2025-08" db="UniProtKB">
        <authorList>
            <consortium name="RefSeq"/>
        </authorList>
    </citation>
    <scope>IDENTIFICATION</scope>
</reference>
<dbReference type="PROSITE" id="PS50089">
    <property type="entry name" value="ZF_RING_2"/>
    <property type="match status" value="1"/>
</dbReference>
<evidence type="ECO:0000256" key="7">
    <source>
        <dbReference type="ARBA" id="ARBA00022833"/>
    </source>
</evidence>
<dbReference type="FunFam" id="3.30.40.10:FF:000421">
    <property type="entry name" value="Cell growth regulator with ring finger domain 1"/>
    <property type="match status" value="1"/>
</dbReference>
<comment type="function">
    <text evidence="10">Able to inhibit growth in several cell lines.</text>
</comment>
<evidence type="ECO:0000313" key="17">
    <source>
        <dbReference type="Proteomes" id="UP000515150"/>
    </source>
</evidence>
<dbReference type="GO" id="GO:0005783">
    <property type="term" value="C:endoplasmic reticulum"/>
    <property type="evidence" value="ECO:0007669"/>
    <property type="project" value="UniProtKB-SubCell"/>
</dbReference>
<dbReference type="KEGG" id="bspl:114849788"/>
<evidence type="ECO:0000256" key="12">
    <source>
        <dbReference type="ARBA" id="ARBA00077522"/>
    </source>
</evidence>
<dbReference type="AlphaFoldDB" id="A0A6P7LSU8"/>
<evidence type="ECO:0000256" key="11">
    <source>
        <dbReference type="ARBA" id="ARBA00070853"/>
    </source>
</evidence>
<keyword evidence="15" id="KW-1133">Transmembrane helix</keyword>
<keyword evidence="3" id="KW-0479">Metal-binding</keyword>
<keyword evidence="6" id="KW-0256">Endoplasmic reticulum</keyword>
<evidence type="ECO:0000256" key="2">
    <source>
        <dbReference type="ARBA" id="ARBA00004240"/>
    </source>
</evidence>
<evidence type="ECO:0000256" key="6">
    <source>
        <dbReference type="ARBA" id="ARBA00022824"/>
    </source>
</evidence>
<proteinExistence type="predicted"/>
<dbReference type="InterPro" id="IPR001841">
    <property type="entry name" value="Znf_RING"/>
</dbReference>
<evidence type="ECO:0000256" key="13">
    <source>
        <dbReference type="PROSITE-ProRule" id="PRU00175"/>
    </source>
</evidence>
<dbReference type="GO" id="GO:0051726">
    <property type="term" value="P:regulation of cell cycle"/>
    <property type="evidence" value="ECO:0007669"/>
    <property type="project" value="UniProtKB-KW"/>
</dbReference>
<organism evidence="17 18">
    <name type="scientific">Betta splendens</name>
    <name type="common">Siamese fighting fish</name>
    <dbReference type="NCBI Taxonomy" id="158456"/>
    <lineage>
        <taxon>Eukaryota</taxon>
        <taxon>Metazoa</taxon>
        <taxon>Chordata</taxon>
        <taxon>Craniata</taxon>
        <taxon>Vertebrata</taxon>
        <taxon>Euteleostomi</taxon>
        <taxon>Actinopterygii</taxon>
        <taxon>Neopterygii</taxon>
        <taxon>Teleostei</taxon>
        <taxon>Neoteleostei</taxon>
        <taxon>Acanthomorphata</taxon>
        <taxon>Anabantaria</taxon>
        <taxon>Anabantiformes</taxon>
        <taxon>Anabantoidei</taxon>
        <taxon>Osphronemidae</taxon>
        <taxon>Betta</taxon>
    </lineage>
</organism>
<gene>
    <name evidence="18" type="primary">cgrrf1</name>
</gene>
<dbReference type="RefSeq" id="XP_028997345.1">
    <property type="nucleotide sequence ID" value="XM_029141512.3"/>
</dbReference>
<evidence type="ECO:0000259" key="16">
    <source>
        <dbReference type="PROSITE" id="PS50089"/>
    </source>
</evidence>
<keyword evidence="4 13" id="KW-0863">Zinc-finger</keyword>
<evidence type="ECO:0000256" key="8">
    <source>
        <dbReference type="ARBA" id="ARBA00023242"/>
    </source>
</evidence>
<keyword evidence="8" id="KW-0539">Nucleus</keyword>
<comment type="subcellular location">
    <subcellularLocation>
        <location evidence="2">Endoplasmic reticulum</location>
    </subcellularLocation>
    <subcellularLocation>
        <location evidence="1">Nucleus</location>
    </subcellularLocation>
</comment>
<evidence type="ECO:0000256" key="14">
    <source>
        <dbReference type="SAM" id="MobiDB-lite"/>
    </source>
</evidence>
<evidence type="ECO:0000256" key="5">
    <source>
        <dbReference type="ARBA" id="ARBA00022810"/>
    </source>
</evidence>
<protein>
    <recommendedName>
        <fullName evidence="11">Cell growth regulator with RING finger domain protein 1</fullName>
    </recommendedName>
    <alternativeName>
        <fullName evidence="12">Cell growth regulatory gene 19 protein</fullName>
    </alternativeName>
</protein>
<evidence type="ECO:0000313" key="18">
    <source>
        <dbReference type="RefSeq" id="XP_028997345.1"/>
    </source>
</evidence>
<keyword evidence="5" id="KW-0338">Growth arrest</keyword>
<feature type="transmembrane region" description="Helical" evidence="15">
    <location>
        <begin position="22"/>
        <end position="45"/>
    </location>
</feature>
<dbReference type="CTD" id="10668"/>
<dbReference type="Gene3D" id="3.30.40.10">
    <property type="entry name" value="Zinc/RING finger domain, C3HC4 (zinc finger)"/>
    <property type="match status" value="1"/>
</dbReference>
<dbReference type="PANTHER" id="PTHR15379">
    <property type="entry name" value="CELL GROWTH REGULATOR WITH RING FINGER DOMAIN PROTEIN 1"/>
    <property type="match status" value="1"/>
</dbReference>
<feature type="region of interest" description="Disordered" evidence="14">
    <location>
        <begin position="240"/>
        <end position="278"/>
    </location>
</feature>
<dbReference type="InterPro" id="IPR042496">
    <property type="entry name" value="CGRF1"/>
</dbReference>
<evidence type="ECO:0000256" key="10">
    <source>
        <dbReference type="ARBA" id="ARBA00054111"/>
    </source>
</evidence>
<evidence type="ECO:0000256" key="1">
    <source>
        <dbReference type="ARBA" id="ARBA00004123"/>
    </source>
</evidence>
<sequence length="342" mass="38153">MRHSWLEMAAVFLVTLYEYSPLFYISVVSLCFVVTAAMVLGWFGFDVPVILRSHDERESILPKPEKQMVQVTNPFALELGSGPASVTDGISLRLCCLEPCVLSCFWGCEVSALWEALQAHQQGLKLSTPQHFQEALHLRYHHHQSFHIGSEDREELHSQLPVDQGIKDFGSLPRKHYPLVAVLMLAEPDARDKYNIVASVTVIHVPDDKHCLSARVLFQHLLTSQGSMYELKPLFMSADSGSFGPPDSQQNPSLSEHTEAASEAGLRPVSPEREVEAEDWSEGTSRDCVVCQNAAVNRVLLPCRHACVCDSCVSHFQHCPICRAFVIESFALTWEPAVEQGL</sequence>
<keyword evidence="17" id="KW-1185">Reference proteome</keyword>
<dbReference type="OrthoDB" id="10251219at2759"/>
<evidence type="ECO:0000256" key="3">
    <source>
        <dbReference type="ARBA" id="ARBA00022723"/>
    </source>
</evidence>
<dbReference type="CDD" id="cd16787">
    <property type="entry name" value="mRING-HC-C3HC5_CGRF1"/>
    <property type="match status" value="1"/>
</dbReference>
<dbReference type="GO" id="GO:0030308">
    <property type="term" value="P:negative regulation of cell growth"/>
    <property type="evidence" value="ECO:0007669"/>
    <property type="project" value="TreeGrafter"/>
</dbReference>
<keyword evidence="15" id="KW-0472">Membrane</keyword>
<dbReference type="PANTHER" id="PTHR15379:SF2">
    <property type="entry name" value="CELL GROWTH REGULATOR WITH RING FINGER DOMAIN PROTEIN 1"/>
    <property type="match status" value="1"/>
</dbReference>
<name>A0A6P7LSU8_BETSP</name>
<keyword evidence="9" id="KW-0131">Cell cycle</keyword>
<feature type="domain" description="RING-type" evidence="16">
    <location>
        <begin position="288"/>
        <end position="323"/>
    </location>
</feature>
<evidence type="ECO:0000256" key="15">
    <source>
        <dbReference type="SAM" id="Phobius"/>
    </source>
</evidence>
<dbReference type="GO" id="GO:0005634">
    <property type="term" value="C:nucleus"/>
    <property type="evidence" value="ECO:0007669"/>
    <property type="project" value="UniProtKB-SubCell"/>
</dbReference>